<sequence length="36" mass="4033">MSFALSLVAITLLVALICFYPLLCRVKTKMSKNVMN</sequence>
<protein>
    <submittedName>
        <fullName evidence="1">Uncharacterized protein</fullName>
    </submittedName>
</protein>
<proteinExistence type="predicted"/>
<dbReference type="EMBL" id="LR134405">
    <property type="protein sequence ID" value="VEH66226.1"/>
    <property type="molecule type" value="Genomic_DNA"/>
</dbReference>
<accession>A0A3S4TZC2</accession>
<evidence type="ECO:0000313" key="2">
    <source>
        <dbReference type="Proteomes" id="UP000278733"/>
    </source>
</evidence>
<dbReference type="KEGG" id="rpne:NCTC8284_01388"/>
<reference evidence="1 2" key="1">
    <citation type="submission" date="2018-12" db="EMBL/GenBank/DDBJ databases">
        <authorList>
            <consortium name="Pathogen Informatics"/>
        </authorList>
    </citation>
    <scope>NUCLEOTIDE SEQUENCE [LARGE SCALE GENOMIC DNA]</scope>
    <source>
        <strain evidence="1 2">NCTC8284</strain>
    </source>
</reference>
<dbReference type="AlphaFoldDB" id="A0A3S4TZC2"/>
<evidence type="ECO:0000313" key="1">
    <source>
        <dbReference type="EMBL" id="VEH66226.1"/>
    </source>
</evidence>
<gene>
    <name evidence="1" type="ORF">NCTC8284_01388</name>
</gene>
<dbReference type="Proteomes" id="UP000278733">
    <property type="component" value="Chromosome"/>
</dbReference>
<organism evidence="1 2">
    <name type="scientific">Rodentibacter pneumotropicus</name>
    <dbReference type="NCBI Taxonomy" id="758"/>
    <lineage>
        <taxon>Bacteria</taxon>
        <taxon>Pseudomonadati</taxon>
        <taxon>Pseudomonadota</taxon>
        <taxon>Gammaproteobacteria</taxon>
        <taxon>Pasteurellales</taxon>
        <taxon>Pasteurellaceae</taxon>
        <taxon>Rodentibacter</taxon>
    </lineage>
</organism>
<name>A0A3S4TZC2_9PAST</name>